<dbReference type="AlphaFoldDB" id="A0A3S8U991"/>
<dbReference type="Pfam" id="PF03729">
    <property type="entry name" value="DUF308"/>
    <property type="match status" value="1"/>
</dbReference>
<evidence type="ECO:0000313" key="3">
    <source>
        <dbReference type="Proteomes" id="UP000282002"/>
    </source>
</evidence>
<feature type="transmembrane region" description="Helical" evidence="1">
    <location>
        <begin position="5"/>
        <end position="23"/>
    </location>
</feature>
<proteinExistence type="predicted"/>
<dbReference type="EMBL" id="CP034328">
    <property type="protein sequence ID" value="AZL60184.1"/>
    <property type="molecule type" value="Genomic_DNA"/>
</dbReference>
<organism evidence="2 3">
    <name type="scientific">Tabrizicola piscis</name>
    <dbReference type="NCBI Taxonomy" id="2494374"/>
    <lineage>
        <taxon>Bacteria</taxon>
        <taxon>Pseudomonadati</taxon>
        <taxon>Pseudomonadota</taxon>
        <taxon>Alphaproteobacteria</taxon>
        <taxon>Rhodobacterales</taxon>
        <taxon>Paracoccaceae</taxon>
        <taxon>Tabrizicola</taxon>
    </lineage>
</organism>
<dbReference type="OrthoDB" id="5678253at2"/>
<gene>
    <name evidence="2" type="ORF">EI545_15920</name>
</gene>
<keyword evidence="1" id="KW-0472">Membrane</keyword>
<accession>A0A3S8U991</accession>
<feature type="transmembrane region" description="Helical" evidence="1">
    <location>
        <begin position="35"/>
        <end position="53"/>
    </location>
</feature>
<name>A0A3S8U991_9RHOB</name>
<keyword evidence="1" id="KW-0812">Transmembrane</keyword>
<dbReference type="PANTHER" id="PTHR34989">
    <property type="entry name" value="PROTEIN HDED"/>
    <property type="match status" value="1"/>
</dbReference>
<feature type="transmembrane region" description="Helical" evidence="1">
    <location>
        <begin position="60"/>
        <end position="79"/>
    </location>
</feature>
<dbReference type="PANTHER" id="PTHR34989:SF1">
    <property type="entry name" value="PROTEIN HDED"/>
    <property type="match status" value="1"/>
</dbReference>
<protein>
    <recommendedName>
        <fullName evidence="4">HdeD family acid-resistance protein</fullName>
    </recommendedName>
</protein>
<feature type="transmembrane region" description="Helical" evidence="1">
    <location>
        <begin position="85"/>
        <end position="106"/>
    </location>
</feature>
<keyword evidence="1" id="KW-1133">Transmembrane helix</keyword>
<evidence type="ECO:0000313" key="2">
    <source>
        <dbReference type="EMBL" id="AZL60184.1"/>
    </source>
</evidence>
<dbReference type="InterPro" id="IPR052712">
    <property type="entry name" value="Acid_resist_chaperone_HdeD"/>
</dbReference>
<dbReference type="GO" id="GO:0005886">
    <property type="term" value="C:plasma membrane"/>
    <property type="evidence" value="ECO:0007669"/>
    <property type="project" value="TreeGrafter"/>
</dbReference>
<evidence type="ECO:0008006" key="4">
    <source>
        <dbReference type="Google" id="ProtNLM"/>
    </source>
</evidence>
<keyword evidence="3" id="KW-1185">Reference proteome</keyword>
<feature type="transmembrane region" description="Helical" evidence="1">
    <location>
        <begin position="143"/>
        <end position="166"/>
    </location>
</feature>
<dbReference type="Proteomes" id="UP000282002">
    <property type="component" value="Chromosome"/>
</dbReference>
<dbReference type="KEGG" id="taw:EI545_15920"/>
<dbReference type="InterPro" id="IPR005325">
    <property type="entry name" value="DUF308_memb"/>
</dbReference>
<evidence type="ECO:0000256" key="1">
    <source>
        <dbReference type="SAM" id="Phobius"/>
    </source>
</evidence>
<reference evidence="2 3" key="1">
    <citation type="submission" date="2018-12" db="EMBL/GenBank/DDBJ databases">
        <title>Complete genome sequencing of Tabrizicola sp. K13M18.</title>
        <authorList>
            <person name="Bae J.-W."/>
        </authorList>
    </citation>
    <scope>NUCLEOTIDE SEQUENCE [LARGE SCALE GENOMIC DNA]</scope>
    <source>
        <strain evidence="2 3">K13M18</strain>
    </source>
</reference>
<sequence>MTNRIVLFVAGAICLLGGLIAVFNPLAASFTAEQIAGWLFLFAGVVQAFAAFREGWSLRALLTGLLGAFGILVGLSLVARPLEGIIALTWLVAIFFLVSGVVKVLLSWPLRSTQFFWLLLGSGALSAILGVMILAGLPASAGIVLGTMLAIDLISSGVALIALGIATGRST</sequence>
<feature type="transmembrane region" description="Helical" evidence="1">
    <location>
        <begin position="115"/>
        <end position="137"/>
    </location>
</feature>
<dbReference type="RefSeq" id="WP_125326376.1">
    <property type="nucleotide sequence ID" value="NZ_CP034328.1"/>
</dbReference>